<proteinExistence type="predicted"/>
<dbReference type="AlphaFoldDB" id="A0A1I3R2N6"/>
<evidence type="ECO:0000256" key="1">
    <source>
        <dbReference type="SAM" id="Phobius"/>
    </source>
</evidence>
<dbReference type="InterPro" id="IPR032690">
    <property type="entry name" value="CarS"/>
</dbReference>
<keyword evidence="1" id="KW-0812">Transmembrane</keyword>
<dbReference type="RefSeq" id="WP_091701510.1">
    <property type="nucleotide sequence ID" value="NZ_BMYN01000002.1"/>
</dbReference>
<protein>
    <submittedName>
        <fullName evidence="2">CDP-2,3-bis-(O-geranylgeranyl)-sn-glycerol synthase</fullName>
    </submittedName>
</protein>
<dbReference type="OrthoDB" id="8850121at2"/>
<dbReference type="PANTHER" id="PTHR39650:SF1">
    <property type="entry name" value="CDP-ARCHAEOL SYNTHASE"/>
    <property type="match status" value="1"/>
</dbReference>
<evidence type="ECO:0000313" key="3">
    <source>
        <dbReference type="Proteomes" id="UP000199445"/>
    </source>
</evidence>
<feature type="transmembrane region" description="Helical" evidence="1">
    <location>
        <begin position="131"/>
        <end position="151"/>
    </location>
</feature>
<organism evidence="2 3">
    <name type="scientific">Marinobacter persicus</name>
    <dbReference type="NCBI Taxonomy" id="930118"/>
    <lineage>
        <taxon>Bacteria</taxon>
        <taxon>Pseudomonadati</taxon>
        <taxon>Pseudomonadota</taxon>
        <taxon>Gammaproteobacteria</taxon>
        <taxon>Pseudomonadales</taxon>
        <taxon>Marinobacteraceae</taxon>
        <taxon>Marinobacter</taxon>
    </lineage>
</organism>
<dbReference type="Pfam" id="PF01864">
    <property type="entry name" value="CarS-like"/>
    <property type="match status" value="2"/>
</dbReference>
<dbReference type="Proteomes" id="UP000199445">
    <property type="component" value="Unassembled WGS sequence"/>
</dbReference>
<evidence type="ECO:0000313" key="2">
    <source>
        <dbReference type="EMBL" id="SFJ40300.1"/>
    </source>
</evidence>
<feature type="transmembrane region" description="Helical" evidence="1">
    <location>
        <begin position="55"/>
        <end position="86"/>
    </location>
</feature>
<keyword evidence="1" id="KW-0472">Membrane</keyword>
<gene>
    <name evidence="2" type="ORF">SAMN05216429_102223</name>
</gene>
<sequence>MLILLALFVLLVLANGAPVLAARLFGQRCSRPIDGGRLWRDGRPVFGRSKTWRGLLAGTLACGLFAHGAGLGAGFGFMFGILALLGDLLSSFIKRRLGLAASARARWLDQLPEGLLPMALAWYWLGVSAWQVLAVAVLFAMANIWVSPLLYRWGVRRQPH</sequence>
<dbReference type="EMBL" id="FOSC01000002">
    <property type="protein sequence ID" value="SFJ40300.1"/>
    <property type="molecule type" value="Genomic_DNA"/>
</dbReference>
<reference evidence="2 3" key="1">
    <citation type="submission" date="2016-10" db="EMBL/GenBank/DDBJ databases">
        <authorList>
            <person name="de Groot N.N."/>
        </authorList>
    </citation>
    <scope>NUCLEOTIDE SEQUENCE [LARGE SCALE GENOMIC DNA]</scope>
    <source>
        <strain evidence="2 3">IBRC-M 10445</strain>
    </source>
</reference>
<keyword evidence="1" id="KW-1133">Transmembrane helix</keyword>
<keyword evidence="3" id="KW-1185">Reference proteome</keyword>
<name>A0A1I3R2N6_9GAMM</name>
<dbReference type="PANTHER" id="PTHR39650">
    <property type="entry name" value="CDP-ARCHAEOL SYNTHASE"/>
    <property type="match status" value="1"/>
</dbReference>
<accession>A0A1I3R2N6</accession>